<proteinExistence type="predicted"/>
<dbReference type="AlphaFoldDB" id="A0A1I8AFZ9"/>
<dbReference type="WBParaSite" id="L893_g540.t1">
    <property type="protein sequence ID" value="L893_g540.t1"/>
    <property type="gene ID" value="L893_g540"/>
</dbReference>
<reference evidence="5" key="1">
    <citation type="submission" date="2016-11" db="UniProtKB">
        <authorList>
            <consortium name="WormBaseParasite"/>
        </authorList>
    </citation>
    <scope>IDENTIFICATION</scope>
</reference>
<keyword evidence="1" id="KW-0175">Coiled coil</keyword>
<evidence type="ECO:0000313" key="5">
    <source>
        <dbReference type="WBParaSite" id="L893_g540.t1"/>
    </source>
</evidence>
<evidence type="ECO:0000256" key="1">
    <source>
        <dbReference type="SAM" id="Coils"/>
    </source>
</evidence>
<feature type="signal peptide" evidence="3">
    <location>
        <begin position="1"/>
        <end position="25"/>
    </location>
</feature>
<keyword evidence="3" id="KW-0732">Signal</keyword>
<protein>
    <submittedName>
        <fullName evidence="5">Uncharacterized protein</fullName>
    </submittedName>
</protein>
<feature type="region of interest" description="Disordered" evidence="2">
    <location>
        <begin position="273"/>
        <end position="301"/>
    </location>
</feature>
<organism evidence="4 5">
    <name type="scientific">Steinernema glaseri</name>
    <dbReference type="NCBI Taxonomy" id="37863"/>
    <lineage>
        <taxon>Eukaryota</taxon>
        <taxon>Metazoa</taxon>
        <taxon>Ecdysozoa</taxon>
        <taxon>Nematoda</taxon>
        <taxon>Chromadorea</taxon>
        <taxon>Rhabditida</taxon>
        <taxon>Tylenchina</taxon>
        <taxon>Panagrolaimomorpha</taxon>
        <taxon>Strongyloidoidea</taxon>
        <taxon>Steinernematidae</taxon>
        <taxon>Steinernema</taxon>
    </lineage>
</organism>
<feature type="chain" id="PRO_5009314663" evidence="3">
    <location>
        <begin position="26"/>
        <end position="432"/>
    </location>
</feature>
<feature type="compositionally biased region" description="Basic residues" evidence="2">
    <location>
        <begin position="360"/>
        <end position="369"/>
    </location>
</feature>
<keyword evidence="4" id="KW-1185">Reference proteome</keyword>
<feature type="region of interest" description="Disordered" evidence="2">
    <location>
        <begin position="320"/>
        <end position="432"/>
    </location>
</feature>
<sequence>MLFSVRSSSCTLAALFFFVVISANSVKEQHRKKIDEQLKKHKKELRSLNGVPVLEKIRDKIFEDVRQRLYGLLDEYEAMALAMTEEMAKELKQKLEREKPIIELQIREGIKKCVKERIARNPASAKDVDKITEYCKKLKLREYGEGINTEQDLEKKLVNDERKKAERSIRKTIEEAFKEDEKRIRQQIEFFKRDIKDIVINRGKEKLYEWWATIEQQTHRLARRVWHETKVFGESLNFGRDSFFRPPTYPATTYNLLAAIAVIILCTKCKRDREEKPPQDDHGVEIDHGSAEAPRMSRGGNLWTGRQILTEGGTSKWVPATKATSKHTGAARSNEMGSMWIDRRILTEGETSKRKEAGRSKKRKTKRQASKLMPVSTSTTSAEAPGSTWADGQILAEGGTSKWEETGRSKKRNTKSACRKLKSPRKSSDHSQ</sequence>
<evidence type="ECO:0000313" key="4">
    <source>
        <dbReference type="Proteomes" id="UP000095287"/>
    </source>
</evidence>
<dbReference type="Proteomes" id="UP000095287">
    <property type="component" value="Unplaced"/>
</dbReference>
<feature type="compositionally biased region" description="Basic and acidic residues" evidence="2">
    <location>
        <begin position="341"/>
        <end position="359"/>
    </location>
</feature>
<feature type="compositionally biased region" description="Basic residues" evidence="2">
    <location>
        <begin position="409"/>
        <end position="425"/>
    </location>
</feature>
<evidence type="ECO:0000256" key="2">
    <source>
        <dbReference type="SAM" id="MobiDB-lite"/>
    </source>
</evidence>
<feature type="coiled-coil region" evidence="1">
    <location>
        <begin position="31"/>
        <end position="93"/>
    </location>
</feature>
<accession>A0A1I8AFZ9</accession>
<feature type="compositionally biased region" description="Basic and acidic residues" evidence="2">
    <location>
        <begin position="273"/>
        <end position="290"/>
    </location>
</feature>
<name>A0A1I8AFZ9_9BILA</name>
<evidence type="ECO:0000256" key="3">
    <source>
        <dbReference type="SAM" id="SignalP"/>
    </source>
</evidence>